<evidence type="ECO:0000313" key="2">
    <source>
        <dbReference type="Proteomes" id="UP001596263"/>
    </source>
</evidence>
<name>A0ABW0CLH4_STRCD</name>
<protein>
    <recommendedName>
        <fullName evidence="3">Transposase</fullName>
    </recommendedName>
</protein>
<accession>A0ABW0CLH4</accession>
<dbReference type="RefSeq" id="WP_380853658.1">
    <property type="nucleotide sequence ID" value="NZ_JBHSKM010000008.1"/>
</dbReference>
<reference evidence="2" key="1">
    <citation type="journal article" date="2019" name="Int. J. Syst. Evol. Microbiol.">
        <title>The Global Catalogue of Microorganisms (GCM) 10K type strain sequencing project: providing services to taxonomists for standard genome sequencing and annotation.</title>
        <authorList>
            <consortium name="The Broad Institute Genomics Platform"/>
            <consortium name="The Broad Institute Genome Sequencing Center for Infectious Disease"/>
            <person name="Wu L."/>
            <person name="Ma J."/>
        </authorList>
    </citation>
    <scope>NUCLEOTIDE SEQUENCE [LARGE SCALE GENOMIC DNA]</scope>
    <source>
        <strain evidence="2">KCTC 42586</strain>
    </source>
</reference>
<keyword evidence="2" id="KW-1185">Reference proteome</keyword>
<comment type="caution">
    <text evidence="1">The sequence shown here is derived from an EMBL/GenBank/DDBJ whole genome shotgun (WGS) entry which is preliminary data.</text>
</comment>
<dbReference type="EMBL" id="JBHSKM010000008">
    <property type="protein sequence ID" value="MFC5215620.1"/>
    <property type="molecule type" value="Genomic_DNA"/>
</dbReference>
<gene>
    <name evidence="1" type="ORF">ACFPQ9_17410</name>
</gene>
<proteinExistence type="predicted"/>
<organism evidence="1 2">
    <name type="scientific">Streptomyces coerulescens</name>
    <dbReference type="NCBI Taxonomy" id="29304"/>
    <lineage>
        <taxon>Bacteria</taxon>
        <taxon>Bacillati</taxon>
        <taxon>Actinomycetota</taxon>
        <taxon>Actinomycetes</taxon>
        <taxon>Kitasatosporales</taxon>
        <taxon>Streptomycetaceae</taxon>
        <taxon>Streptomyces</taxon>
    </lineage>
</organism>
<sequence>MKTEGVPDLQPLQPWRTETFKISPDPFLVDKIRDVVGLYLAPPANAVVFAMD</sequence>
<evidence type="ECO:0000313" key="1">
    <source>
        <dbReference type="EMBL" id="MFC5215620.1"/>
    </source>
</evidence>
<evidence type="ECO:0008006" key="3">
    <source>
        <dbReference type="Google" id="ProtNLM"/>
    </source>
</evidence>
<dbReference type="Proteomes" id="UP001596263">
    <property type="component" value="Unassembled WGS sequence"/>
</dbReference>